<proteinExistence type="predicted"/>
<keyword evidence="5" id="KW-1185">Reference proteome</keyword>
<sequence>MNNNMDKEKLIKFGIYAAAVVGLAALHTVGLPLWTIVTLSLFLGICV</sequence>
<dbReference type="Proteomes" id="UP001149314">
    <property type="component" value="Unassembled WGS sequence"/>
</dbReference>
<evidence type="ECO:0000313" key="3">
    <source>
        <dbReference type="EMBL" id="MEC3939524.1"/>
    </source>
</evidence>
<organism evidence="2 4">
    <name type="scientific">Leclercia adecarboxylata</name>
    <dbReference type="NCBI Taxonomy" id="83655"/>
    <lineage>
        <taxon>Bacteria</taxon>
        <taxon>Pseudomonadati</taxon>
        <taxon>Pseudomonadota</taxon>
        <taxon>Gammaproteobacteria</taxon>
        <taxon>Enterobacterales</taxon>
        <taxon>Enterobacteriaceae</taxon>
        <taxon>Leclercia</taxon>
    </lineage>
</organism>
<feature type="transmembrane region" description="Helical" evidence="1">
    <location>
        <begin position="15"/>
        <end position="43"/>
    </location>
</feature>
<evidence type="ECO:0000313" key="4">
    <source>
        <dbReference type="Proteomes" id="UP001149314"/>
    </source>
</evidence>
<evidence type="ECO:0000313" key="2">
    <source>
        <dbReference type="EMBL" id="MDC6639540.1"/>
    </source>
</evidence>
<accession>A0A9X3YB41</accession>
<dbReference type="AlphaFoldDB" id="A0A9X3YB41"/>
<protein>
    <submittedName>
        <fullName evidence="2">Uncharacterized protein</fullName>
    </submittedName>
</protein>
<dbReference type="RefSeq" id="WP_191152908.1">
    <property type="nucleotide sequence ID" value="NZ_CP060824.1"/>
</dbReference>
<dbReference type="Proteomes" id="UP001357437">
    <property type="component" value="Unassembled WGS sequence"/>
</dbReference>
<keyword evidence="1" id="KW-1133">Transmembrane helix</keyword>
<gene>
    <name evidence="2" type="ORF">OEZ79_14955</name>
    <name evidence="3" type="ORF">VOF76_25830</name>
</gene>
<dbReference type="EMBL" id="JAYMCU010000204">
    <property type="protein sequence ID" value="MEC3939524.1"/>
    <property type="molecule type" value="Genomic_DNA"/>
</dbReference>
<keyword evidence="1" id="KW-0472">Membrane</keyword>
<evidence type="ECO:0000313" key="5">
    <source>
        <dbReference type="Proteomes" id="UP001357437"/>
    </source>
</evidence>
<dbReference type="EMBL" id="JAOURS010000015">
    <property type="protein sequence ID" value="MDC6639540.1"/>
    <property type="molecule type" value="Genomic_DNA"/>
</dbReference>
<keyword evidence="1" id="KW-0812">Transmembrane</keyword>
<comment type="caution">
    <text evidence="2">The sequence shown here is derived from an EMBL/GenBank/DDBJ whole genome shotgun (WGS) entry which is preliminary data.</text>
</comment>
<reference evidence="2" key="1">
    <citation type="journal article" date="2023" name="Genes Genomics">
        <title>Genomic insights of Leclercia adecarboxylata strains linked to an outbreak in public hospitals in Mexico.</title>
        <authorList>
            <person name="Barrios-Villa E."/>
            <person name="Pacheco-Flores B."/>
            <person name="Lozano-Zarain P."/>
            <person name="Del Campo-Ortega R."/>
            <person name="de Jesus Ascencio-Montiel I."/>
            <person name="Gonzalez-Leon M."/>
            <person name="Camorlinga-Ponce M."/>
            <person name="Gaytan Cervantes F.J."/>
            <person name="Gonzalez Torres C."/>
            <person name="Aguilar E."/>
            <person name="Gonzalez Ibarra J."/>
            <person name="Torres Lopez F.J."/>
            <person name="Rosas-Vargas H."/>
            <person name="Gonzalez-Bonilla C.R."/>
            <person name="Del Carmen Rocha-Gracia R."/>
        </authorList>
    </citation>
    <scope>NUCLEOTIDE SEQUENCE</scope>
    <source>
        <strain evidence="2">Lac40</strain>
    </source>
</reference>
<evidence type="ECO:0000256" key="1">
    <source>
        <dbReference type="SAM" id="Phobius"/>
    </source>
</evidence>
<reference evidence="3 5" key="2">
    <citation type="submission" date="2024-01" db="EMBL/GenBank/DDBJ databases">
        <title>Comparative Genomics of Leclercia adecarboxylata Strains Isolated from Several Sources.</title>
        <authorList>
            <person name="Yescas-Zazueta V."/>
            <person name="Balbuena-Alonso M.G."/>
            <person name="Valencia D."/>
            <person name="Mendez-Pfeiffer P.A."/>
            <person name="Ballesteros-Monrreal M.G."/>
            <person name="Rocha-Gracia R.D.C."/>
            <person name="Barrios-Villa E."/>
        </authorList>
    </citation>
    <scope>NUCLEOTIDE SEQUENCE [LARGE SCALE GENOMIC DNA]</scope>
    <source>
        <strain evidence="3 5">33MEM</strain>
    </source>
</reference>
<name>A0A9X3YB41_9ENTR</name>